<feature type="non-terminal residue" evidence="2">
    <location>
        <position position="343"/>
    </location>
</feature>
<gene>
    <name evidence="2" type="ORF">BG015_006093</name>
</gene>
<keyword evidence="3" id="KW-1185">Reference proteome</keyword>
<reference evidence="2" key="1">
    <citation type="journal article" date="2020" name="Fungal Divers.">
        <title>Resolving the Mortierellaceae phylogeny through synthesis of multi-gene phylogenetics and phylogenomics.</title>
        <authorList>
            <person name="Vandepol N."/>
            <person name="Liber J."/>
            <person name="Desiro A."/>
            <person name="Na H."/>
            <person name="Kennedy M."/>
            <person name="Barry K."/>
            <person name="Grigoriev I.V."/>
            <person name="Miller A.N."/>
            <person name="O'Donnell K."/>
            <person name="Stajich J.E."/>
            <person name="Bonito G."/>
        </authorList>
    </citation>
    <scope>NUCLEOTIDE SEQUENCE</scope>
    <source>
        <strain evidence="2">NRRL 6426</strain>
    </source>
</reference>
<feature type="compositionally biased region" description="Polar residues" evidence="1">
    <location>
        <begin position="286"/>
        <end position="297"/>
    </location>
</feature>
<protein>
    <submittedName>
        <fullName evidence="2">Uncharacterized protein</fullName>
    </submittedName>
</protein>
<proteinExistence type="predicted"/>
<comment type="caution">
    <text evidence="2">The sequence shown here is derived from an EMBL/GenBank/DDBJ whole genome shotgun (WGS) entry which is preliminary data.</text>
</comment>
<evidence type="ECO:0000256" key="1">
    <source>
        <dbReference type="SAM" id="MobiDB-lite"/>
    </source>
</evidence>
<dbReference type="AlphaFoldDB" id="A0A9P5R2H2"/>
<dbReference type="OrthoDB" id="10559057at2759"/>
<organism evidence="2 3">
    <name type="scientific">Linnemannia schmuckeri</name>
    <dbReference type="NCBI Taxonomy" id="64567"/>
    <lineage>
        <taxon>Eukaryota</taxon>
        <taxon>Fungi</taxon>
        <taxon>Fungi incertae sedis</taxon>
        <taxon>Mucoromycota</taxon>
        <taxon>Mortierellomycotina</taxon>
        <taxon>Mortierellomycetes</taxon>
        <taxon>Mortierellales</taxon>
        <taxon>Mortierellaceae</taxon>
        <taxon>Linnemannia</taxon>
    </lineage>
</organism>
<feature type="compositionally biased region" description="Polar residues" evidence="1">
    <location>
        <begin position="23"/>
        <end position="35"/>
    </location>
</feature>
<feature type="region of interest" description="Disordered" evidence="1">
    <location>
        <begin position="318"/>
        <end position="343"/>
    </location>
</feature>
<sequence length="343" mass="36920">MPQGCSGESLPQVQAGPDCGFNDITNGHSQVQSHVPQLGSHGEPAHDRVALDDSAQDEPAHDGLAPDSSAQGEPAQVRPDQVEPPLEVPLPSFEDAIRDFDDSLVLIFVVFKLKKMSLRSFLYDLLESEHPYIIHQVTMFFGKGIAAELLGKWQLYCRHKSTWDGHLARAAANYATDRMQKEFRGFLALKEDVPEPDEDVGTATLQQKRKRFDDLEIVAEDLGLTLSAEERTFYGAVAKGSESANSGVEVMSEEIELEAGPGIVDEEIGVERVSQGSGIASRESEAPSQMATATSASLLPGSSDQWIKFASEFSVNESGSASGARVQGPGPAPDKSGLTPQAK</sequence>
<evidence type="ECO:0000313" key="3">
    <source>
        <dbReference type="Proteomes" id="UP000748756"/>
    </source>
</evidence>
<accession>A0A9P5R2H2</accession>
<feature type="region of interest" description="Disordered" evidence="1">
    <location>
        <begin position="274"/>
        <end position="297"/>
    </location>
</feature>
<dbReference type="Proteomes" id="UP000748756">
    <property type="component" value="Unassembled WGS sequence"/>
</dbReference>
<name>A0A9P5R2H2_9FUNG</name>
<evidence type="ECO:0000313" key="2">
    <source>
        <dbReference type="EMBL" id="KAF9120324.1"/>
    </source>
</evidence>
<feature type="region of interest" description="Disordered" evidence="1">
    <location>
        <begin position="1"/>
        <end position="88"/>
    </location>
</feature>
<dbReference type="EMBL" id="JAAAUQ010002859">
    <property type="protein sequence ID" value="KAF9120324.1"/>
    <property type="molecule type" value="Genomic_DNA"/>
</dbReference>